<dbReference type="Pfam" id="PF01914">
    <property type="entry name" value="MarC"/>
    <property type="match status" value="1"/>
</dbReference>
<evidence type="ECO:0000313" key="8">
    <source>
        <dbReference type="EMBL" id="GGM13795.1"/>
    </source>
</evidence>
<feature type="transmembrane region" description="Helical" evidence="7">
    <location>
        <begin position="12"/>
        <end position="32"/>
    </location>
</feature>
<protein>
    <recommendedName>
        <fullName evidence="7">UPF0056 membrane protein</fullName>
    </recommendedName>
</protein>
<keyword evidence="6 7" id="KW-0472">Membrane</keyword>
<evidence type="ECO:0000256" key="4">
    <source>
        <dbReference type="ARBA" id="ARBA00022692"/>
    </source>
</evidence>
<keyword evidence="4 7" id="KW-0812">Transmembrane</keyword>
<sequence length="211" mass="21999">MSWFDVALFTEVFVTLFVIMDPPGTVPVFLALTSRMTAADRRRAARTAIFVAFGVIVVFAVFGQLLLDHMGISLAALQASGGLLLLLVALELLMGKMDAGETESGGSARNVALVPLATPLLAGPGTIVATMVFVQQGVNAGESPIGHYASIGIAIVAVCICTWAAMRFAGVVHRVLKDSGVTLVTRIAGVLLAAIATQMIANGVIEFVRMA</sequence>
<dbReference type="PANTHER" id="PTHR33508">
    <property type="entry name" value="UPF0056 MEMBRANE PROTEIN YHCE"/>
    <property type="match status" value="1"/>
</dbReference>
<name>A0A8H9GEM3_9MICO</name>
<comment type="caution">
    <text evidence="8">The sequence shown here is derived from an EMBL/GenBank/DDBJ whole genome shotgun (WGS) entry which is preliminary data.</text>
</comment>
<reference evidence="8" key="2">
    <citation type="submission" date="2020-09" db="EMBL/GenBank/DDBJ databases">
        <authorList>
            <person name="Sun Q."/>
            <person name="Ohkuma M."/>
        </authorList>
    </citation>
    <scope>NUCLEOTIDE SEQUENCE</scope>
    <source>
        <strain evidence="8">JCM 3051</strain>
    </source>
</reference>
<comment type="similarity">
    <text evidence="2 7">Belongs to the UPF0056 (MarC) family.</text>
</comment>
<organism evidence="8 9">
    <name type="scientific">Promicromonospora citrea</name>
    <dbReference type="NCBI Taxonomy" id="43677"/>
    <lineage>
        <taxon>Bacteria</taxon>
        <taxon>Bacillati</taxon>
        <taxon>Actinomycetota</taxon>
        <taxon>Actinomycetes</taxon>
        <taxon>Micrococcales</taxon>
        <taxon>Promicromonosporaceae</taxon>
        <taxon>Promicromonospora</taxon>
    </lineage>
</organism>
<keyword evidence="9" id="KW-1185">Reference proteome</keyword>
<evidence type="ECO:0000256" key="7">
    <source>
        <dbReference type="RuleBase" id="RU362048"/>
    </source>
</evidence>
<comment type="subcellular location">
    <subcellularLocation>
        <location evidence="1 7">Cell membrane</location>
        <topology evidence="1 7">Multi-pass membrane protein</topology>
    </subcellularLocation>
</comment>
<dbReference type="AlphaFoldDB" id="A0A8H9GEM3"/>
<dbReference type="GO" id="GO:0005886">
    <property type="term" value="C:plasma membrane"/>
    <property type="evidence" value="ECO:0007669"/>
    <property type="project" value="UniProtKB-SubCell"/>
</dbReference>
<dbReference type="Proteomes" id="UP000655589">
    <property type="component" value="Unassembled WGS sequence"/>
</dbReference>
<evidence type="ECO:0000313" key="9">
    <source>
        <dbReference type="Proteomes" id="UP000655589"/>
    </source>
</evidence>
<dbReference type="EMBL" id="BMPT01000002">
    <property type="protein sequence ID" value="GGM13795.1"/>
    <property type="molecule type" value="Genomic_DNA"/>
</dbReference>
<feature type="transmembrane region" description="Helical" evidence="7">
    <location>
        <begin position="145"/>
        <end position="166"/>
    </location>
</feature>
<accession>A0A8H9GEM3</accession>
<reference evidence="8" key="1">
    <citation type="journal article" date="2014" name="Int. J. Syst. Evol. Microbiol.">
        <title>Complete genome sequence of Corynebacterium casei LMG S-19264T (=DSM 44701T), isolated from a smear-ripened cheese.</title>
        <authorList>
            <consortium name="US DOE Joint Genome Institute (JGI-PGF)"/>
            <person name="Walter F."/>
            <person name="Albersmeier A."/>
            <person name="Kalinowski J."/>
            <person name="Ruckert C."/>
        </authorList>
    </citation>
    <scope>NUCLEOTIDE SEQUENCE</scope>
    <source>
        <strain evidence="8">JCM 3051</strain>
    </source>
</reference>
<evidence type="ECO:0000256" key="1">
    <source>
        <dbReference type="ARBA" id="ARBA00004651"/>
    </source>
</evidence>
<feature type="transmembrane region" description="Helical" evidence="7">
    <location>
        <begin position="44"/>
        <end position="66"/>
    </location>
</feature>
<proteinExistence type="inferred from homology"/>
<keyword evidence="5 7" id="KW-1133">Transmembrane helix</keyword>
<feature type="transmembrane region" description="Helical" evidence="7">
    <location>
        <begin position="187"/>
        <end position="205"/>
    </location>
</feature>
<dbReference type="InterPro" id="IPR002771">
    <property type="entry name" value="Multi_antbiot-R_MarC"/>
</dbReference>
<evidence type="ECO:0000256" key="5">
    <source>
        <dbReference type="ARBA" id="ARBA00022989"/>
    </source>
</evidence>
<evidence type="ECO:0000256" key="6">
    <source>
        <dbReference type="ARBA" id="ARBA00023136"/>
    </source>
</evidence>
<dbReference type="NCBIfam" id="TIGR00427">
    <property type="entry name" value="NAAT family transporter"/>
    <property type="match status" value="1"/>
</dbReference>
<feature type="transmembrane region" description="Helical" evidence="7">
    <location>
        <begin position="72"/>
        <end position="90"/>
    </location>
</feature>
<evidence type="ECO:0000256" key="2">
    <source>
        <dbReference type="ARBA" id="ARBA00009784"/>
    </source>
</evidence>
<keyword evidence="3" id="KW-1003">Cell membrane</keyword>
<feature type="transmembrane region" description="Helical" evidence="7">
    <location>
        <begin position="111"/>
        <end position="133"/>
    </location>
</feature>
<dbReference type="PANTHER" id="PTHR33508:SF1">
    <property type="entry name" value="UPF0056 MEMBRANE PROTEIN YHCE"/>
    <property type="match status" value="1"/>
</dbReference>
<gene>
    <name evidence="8" type="primary">marC</name>
    <name evidence="8" type="ORF">GCM10010102_06790</name>
</gene>
<evidence type="ECO:0000256" key="3">
    <source>
        <dbReference type="ARBA" id="ARBA00022475"/>
    </source>
</evidence>
<dbReference type="RefSeq" id="WP_171105545.1">
    <property type="nucleotide sequence ID" value="NZ_BMPT01000002.1"/>
</dbReference>